<name>A0AAU7JT50_9MICO</name>
<keyword evidence="3 5" id="KW-1133">Transmembrane helix</keyword>
<feature type="transmembrane region" description="Helical" evidence="5">
    <location>
        <begin position="403"/>
        <end position="423"/>
    </location>
</feature>
<sequence>MVRGPRHVAAVGRLFGETRLHTSAPAALTWPVALTRSAAQPAIEVGTFRRWTMLAATTLAQAASAVAVHGPAFLIPALVARSGLSLTEAGLVAAAPVLGTMLTLVAWGAVVDRRGERLVLLVGLAGTALASLVGTLASGTTSLAAALFLAGAAAASANAASGRVIVGWFPPERRGLAMGIRQMAQPVGVGVAAVSMAVVADAHGVTAALWVPTAAAALAVALVAVVVLDPPRPPRRQQPADSPYRRDRYLPRIHGVSMLLVVPQFVVWTYALVWLVAERGWSPGAAGVLVALTQVAGALGRIGVGQLSDVVGSRMRPLRWVAFAAVGAMAALGITAHLGWGVAVVVLVVASTITVADNGLAFTAVAERAGPFWSGRALGLQNTGQFLVAACVPPVAGLVATHAGYAAAFGLAAAFAAAALPLVPVREERELT</sequence>
<dbReference type="InterPro" id="IPR011701">
    <property type="entry name" value="MFS"/>
</dbReference>
<dbReference type="RefSeq" id="WP_406831017.1">
    <property type="nucleotide sequence ID" value="NZ_CP157483.1"/>
</dbReference>
<dbReference type="PROSITE" id="PS50850">
    <property type="entry name" value="MFS"/>
    <property type="match status" value="1"/>
</dbReference>
<dbReference type="EMBL" id="CP157483">
    <property type="protein sequence ID" value="XBO43577.1"/>
    <property type="molecule type" value="Genomic_DNA"/>
</dbReference>
<dbReference type="Gene3D" id="1.20.1250.20">
    <property type="entry name" value="MFS general substrate transporter like domains"/>
    <property type="match status" value="2"/>
</dbReference>
<dbReference type="InterPro" id="IPR052952">
    <property type="entry name" value="MFS-Transporter"/>
</dbReference>
<dbReference type="Pfam" id="PF07690">
    <property type="entry name" value="MFS_1"/>
    <property type="match status" value="1"/>
</dbReference>
<organism evidence="7">
    <name type="scientific">Pedococcus sp. KACC 23699</name>
    <dbReference type="NCBI Taxonomy" id="3149228"/>
    <lineage>
        <taxon>Bacteria</taxon>
        <taxon>Bacillati</taxon>
        <taxon>Actinomycetota</taxon>
        <taxon>Actinomycetes</taxon>
        <taxon>Micrococcales</taxon>
        <taxon>Intrasporangiaceae</taxon>
        <taxon>Pedococcus</taxon>
    </lineage>
</organism>
<feature type="transmembrane region" description="Helical" evidence="5">
    <location>
        <begin position="320"/>
        <end position="350"/>
    </location>
</feature>
<dbReference type="InterPro" id="IPR036259">
    <property type="entry name" value="MFS_trans_sf"/>
</dbReference>
<comment type="subcellular location">
    <subcellularLocation>
        <location evidence="1">Cell membrane</location>
        <topology evidence="1">Multi-pass membrane protein</topology>
    </subcellularLocation>
</comment>
<accession>A0AAU7JT50</accession>
<dbReference type="PANTHER" id="PTHR23527">
    <property type="entry name" value="BLL3282 PROTEIN"/>
    <property type="match status" value="1"/>
</dbReference>
<evidence type="ECO:0000256" key="1">
    <source>
        <dbReference type="ARBA" id="ARBA00004651"/>
    </source>
</evidence>
<dbReference type="GO" id="GO:0022857">
    <property type="term" value="F:transmembrane transporter activity"/>
    <property type="evidence" value="ECO:0007669"/>
    <property type="project" value="InterPro"/>
</dbReference>
<reference evidence="7" key="1">
    <citation type="submission" date="2024-05" db="EMBL/GenBank/DDBJ databases">
        <authorList>
            <person name="Kim S."/>
            <person name="Heo J."/>
            <person name="Choi H."/>
            <person name="Choi Y."/>
            <person name="Kwon S.-W."/>
            <person name="Kim Y."/>
        </authorList>
    </citation>
    <scope>NUCLEOTIDE SEQUENCE</scope>
    <source>
        <strain evidence="7">KACC 23699</strain>
    </source>
</reference>
<keyword evidence="4 5" id="KW-0472">Membrane</keyword>
<proteinExistence type="predicted"/>
<feature type="transmembrane region" description="Helical" evidence="5">
    <location>
        <begin position="281"/>
        <end position="299"/>
    </location>
</feature>
<feature type="transmembrane region" description="Helical" evidence="5">
    <location>
        <begin position="187"/>
        <end position="203"/>
    </location>
</feature>
<feature type="transmembrane region" description="Helical" evidence="5">
    <location>
        <begin position="209"/>
        <end position="228"/>
    </location>
</feature>
<evidence type="ECO:0000313" key="7">
    <source>
        <dbReference type="EMBL" id="XBO43577.1"/>
    </source>
</evidence>
<keyword evidence="2 5" id="KW-0812">Transmembrane</keyword>
<evidence type="ECO:0000256" key="2">
    <source>
        <dbReference type="ARBA" id="ARBA00022692"/>
    </source>
</evidence>
<feature type="transmembrane region" description="Helical" evidence="5">
    <location>
        <begin position="249"/>
        <end position="275"/>
    </location>
</feature>
<protein>
    <submittedName>
        <fullName evidence="7">MFS transporter</fullName>
    </submittedName>
</protein>
<dbReference type="AlphaFoldDB" id="A0AAU7JT50"/>
<dbReference type="InterPro" id="IPR020846">
    <property type="entry name" value="MFS_dom"/>
</dbReference>
<feature type="transmembrane region" description="Helical" evidence="5">
    <location>
        <begin position="59"/>
        <end position="79"/>
    </location>
</feature>
<evidence type="ECO:0000256" key="3">
    <source>
        <dbReference type="ARBA" id="ARBA00022989"/>
    </source>
</evidence>
<feature type="domain" description="Major facilitator superfamily (MFS) profile" evidence="6">
    <location>
        <begin position="50"/>
        <end position="431"/>
    </location>
</feature>
<feature type="transmembrane region" description="Helical" evidence="5">
    <location>
        <begin position="143"/>
        <end position="166"/>
    </location>
</feature>
<gene>
    <name evidence="7" type="ORF">ABEG17_18750</name>
</gene>
<evidence type="ECO:0000256" key="4">
    <source>
        <dbReference type="ARBA" id="ARBA00023136"/>
    </source>
</evidence>
<evidence type="ECO:0000259" key="6">
    <source>
        <dbReference type="PROSITE" id="PS50850"/>
    </source>
</evidence>
<evidence type="ECO:0000256" key="5">
    <source>
        <dbReference type="SAM" id="Phobius"/>
    </source>
</evidence>
<feature type="transmembrane region" description="Helical" evidence="5">
    <location>
        <begin position="118"/>
        <end position="137"/>
    </location>
</feature>
<dbReference type="PANTHER" id="PTHR23527:SF1">
    <property type="entry name" value="BLL3282 PROTEIN"/>
    <property type="match status" value="1"/>
</dbReference>
<dbReference type="GO" id="GO:0005886">
    <property type="term" value="C:plasma membrane"/>
    <property type="evidence" value="ECO:0007669"/>
    <property type="project" value="UniProtKB-SubCell"/>
</dbReference>
<feature type="transmembrane region" description="Helical" evidence="5">
    <location>
        <begin position="91"/>
        <end position="111"/>
    </location>
</feature>
<dbReference type="SUPFAM" id="SSF103473">
    <property type="entry name" value="MFS general substrate transporter"/>
    <property type="match status" value="1"/>
</dbReference>